<organism evidence="12 13">
    <name type="scientific">Chara braunii</name>
    <name type="common">Braun's stonewort</name>
    <dbReference type="NCBI Taxonomy" id="69332"/>
    <lineage>
        <taxon>Eukaryota</taxon>
        <taxon>Viridiplantae</taxon>
        <taxon>Streptophyta</taxon>
        <taxon>Charophyceae</taxon>
        <taxon>Charales</taxon>
        <taxon>Characeae</taxon>
        <taxon>Chara</taxon>
    </lineage>
</organism>
<dbReference type="GO" id="GO:0016985">
    <property type="term" value="F:mannan endo-1,4-beta-mannosidase activity"/>
    <property type="evidence" value="ECO:0007669"/>
    <property type="project" value="UniProtKB-EC"/>
</dbReference>
<evidence type="ECO:0000256" key="7">
    <source>
        <dbReference type="ARBA" id="ARBA00022801"/>
    </source>
</evidence>
<dbReference type="Proteomes" id="UP000265515">
    <property type="component" value="Unassembled WGS sequence"/>
</dbReference>
<evidence type="ECO:0000256" key="6">
    <source>
        <dbReference type="ARBA" id="ARBA00022729"/>
    </source>
</evidence>
<comment type="similarity">
    <text evidence="3">Belongs to the glycosyl hydrolase 5 (cellulase A) family.</text>
</comment>
<dbReference type="SUPFAM" id="SSF51445">
    <property type="entry name" value="(Trans)glycosidases"/>
    <property type="match status" value="1"/>
</dbReference>
<evidence type="ECO:0000256" key="3">
    <source>
        <dbReference type="ARBA" id="ARBA00005641"/>
    </source>
</evidence>
<keyword evidence="5" id="KW-0964">Secreted</keyword>
<dbReference type="EC" id="3.2.1.78" evidence="4"/>
<proteinExistence type="inferred from homology"/>
<dbReference type="InterPro" id="IPR001547">
    <property type="entry name" value="Glyco_hydro_5"/>
</dbReference>
<feature type="domain" description="Glycoside hydrolase family 5" evidence="11">
    <location>
        <begin position="93"/>
        <end position="419"/>
    </location>
</feature>
<evidence type="ECO:0000256" key="10">
    <source>
        <dbReference type="SAM" id="SignalP"/>
    </source>
</evidence>
<evidence type="ECO:0000256" key="1">
    <source>
        <dbReference type="ARBA" id="ARBA00001678"/>
    </source>
</evidence>
<dbReference type="EMBL" id="BFEA01000188">
    <property type="protein sequence ID" value="GBG73728.1"/>
    <property type="molecule type" value="Genomic_DNA"/>
</dbReference>
<dbReference type="PANTHER" id="PTHR31451:SF39">
    <property type="entry name" value="MANNAN ENDO-1,4-BETA-MANNOSIDASE 1"/>
    <property type="match status" value="1"/>
</dbReference>
<dbReference type="InterPro" id="IPR017853">
    <property type="entry name" value="GH"/>
</dbReference>
<comment type="subcellular location">
    <subcellularLocation>
        <location evidence="2">Secreted</location>
    </subcellularLocation>
</comment>
<dbReference type="OMA" id="VNFNTHA"/>
<accession>A0A388KUQ0</accession>
<reference evidence="12 13" key="1">
    <citation type="journal article" date="2018" name="Cell">
        <title>The Chara Genome: Secondary Complexity and Implications for Plant Terrestrialization.</title>
        <authorList>
            <person name="Nishiyama T."/>
            <person name="Sakayama H."/>
            <person name="Vries J.D."/>
            <person name="Buschmann H."/>
            <person name="Saint-Marcoux D."/>
            <person name="Ullrich K.K."/>
            <person name="Haas F.B."/>
            <person name="Vanderstraeten L."/>
            <person name="Becker D."/>
            <person name="Lang D."/>
            <person name="Vosolsobe S."/>
            <person name="Rombauts S."/>
            <person name="Wilhelmsson P.K.I."/>
            <person name="Janitza P."/>
            <person name="Kern R."/>
            <person name="Heyl A."/>
            <person name="Rumpler F."/>
            <person name="Villalobos L.I.A.C."/>
            <person name="Clay J.M."/>
            <person name="Skokan R."/>
            <person name="Toyoda A."/>
            <person name="Suzuki Y."/>
            <person name="Kagoshima H."/>
            <person name="Schijlen E."/>
            <person name="Tajeshwar N."/>
            <person name="Catarino B."/>
            <person name="Hetherington A.J."/>
            <person name="Saltykova A."/>
            <person name="Bonnot C."/>
            <person name="Breuninger H."/>
            <person name="Symeonidi A."/>
            <person name="Radhakrishnan G.V."/>
            <person name="Van Nieuwerburgh F."/>
            <person name="Deforce D."/>
            <person name="Chang C."/>
            <person name="Karol K.G."/>
            <person name="Hedrich R."/>
            <person name="Ulvskov P."/>
            <person name="Glockner G."/>
            <person name="Delwiche C.F."/>
            <person name="Petrasek J."/>
            <person name="Van de Peer Y."/>
            <person name="Friml J."/>
            <person name="Beilby M."/>
            <person name="Dolan L."/>
            <person name="Kohara Y."/>
            <person name="Sugano S."/>
            <person name="Fujiyama A."/>
            <person name="Delaux P.-M."/>
            <person name="Quint M."/>
            <person name="TheiBen G."/>
            <person name="Hagemann M."/>
            <person name="Harholt J."/>
            <person name="Dunand C."/>
            <person name="Zachgo S."/>
            <person name="Langdale J."/>
            <person name="Maumus F."/>
            <person name="Straeten D.V.D."/>
            <person name="Gould S.B."/>
            <person name="Rensing S.A."/>
        </authorList>
    </citation>
    <scope>NUCLEOTIDE SEQUENCE [LARGE SCALE GENOMIC DNA]</scope>
    <source>
        <strain evidence="12 13">S276</strain>
    </source>
</reference>
<dbReference type="Gramene" id="GBG73728">
    <property type="protein sequence ID" value="GBG73728"/>
    <property type="gene ID" value="CBR_g17068"/>
</dbReference>
<dbReference type="AlphaFoldDB" id="A0A388KUQ0"/>
<evidence type="ECO:0000256" key="8">
    <source>
        <dbReference type="ARBA" id="ARBA00023295"/>
    </source>
</evidence>
<name>A0A388KUQ0_CHABU</name>
<gene>
    <name evidence="12" type="ORF">CBR_g17068</name>
</gene>
<keyword evidence="13" id="KW-1185">Reference proteome</keyword>
<evidence type="ECO:0000256" key="2">
    <source>
        <dbReference type="ARBA" id="ARBA00004613"/>
    </source>
</evidence>
<dbReference type="Pfam" id="PF26410">
    <property type="entry name" value="GH5_mannosidase"/>
    <property type="match status" value="1"/>
</dbReference>
<feature type="signal peptide" evidence="10">
    <location>
        <begin position="1"/>
        <end position="36"/>
    </location>
</feature>
<dbReference type="PANTHER" id="PTHR31451">
    <property type="match status" value="1"/>
</dbReference>
<evidence type="ECO:0000313" key="13">
    <source>
        <dbReference type="Proteomes" id="UP000265515"/>
    </source>
</evidence>
<comment type="caution">
    <text evidence="12">The sequence shown here is derived from an EMBL/GenBank/DDBJ whole genome shotgun (WGS) entry which is preliminary data.</text>
</comment>
<evidence type="ECO:0000256" key="9">
    <source>
        <dbReference type="SAM" id="MobiDB-lite"/>
    </source>
</evidence>
<evidence type="ECO:0000256" key="4">
    <source>
        <dbReference type="ARBA" id="ARBA00012706"/>
    </source>
</evidence>
<comment type="catalytic activity">
    <reaction evidence="1">
        <text>Random hydrolysis of (1-&gt;4)-beta-D-mannosidic linkages in mannans, galactomannans and glucomannans.</text>
        <dbReference type="EC" id="3.2.1.78"/>
    </reaction>
</comment>
<evidence type="ECO:0000256" key="5">
    <source>
        <dbReference type="ARBA" id="ARBA00022525"/>
    </source>
</evidence>
<keyword evidence="8" id="KW-0326">Glycosidase</keyword>
<dbReference type="STRING" id="69332.A0A388KUQ0"/>
<dbReference type="GO" id="GO:0000272">
    <property type="term" value="P:polysaccharide catabolic process"/>
    <property type="evidence" value="ECO:0007669"/>
    <property type="project" value="InterPro"/>
</dbReference>
<feature type="chain" id="PRO_5017308174" description="mannan endo-1,4-beta-mannosidase" evidence="10">
    <location>
        <begin position="37"/>
        <end position="451"/>
    </location>
</feature>
<dbReference type="Gene3D" id="3.20.20.80">
    <property type="entry name" value="Glycosidases"/>
    <property type="match status" value="1"/>
</dbReference>
<evidence type="ECO:0000259" key="11">
    <source>
        <dbReference type="Pfam" id="PF26410"/>
    </source>
</evidence>
<dbReference type="GO" id="GO:0005576">
    <property type="term" value="C:extracellular region"/>
    <property type="evidence" value="ECO:0007669"/>
    <property type="project" value="UniProtKB-SubCell"/>
</dbReference>
<feature type="region of interest" description="Disordered" evidence="9">
    <location>
        <begin position="56"/>
        <end position="91"/>
    </location>
</feature>
<protein>
    <recommendedName>
        <fullName evidence="4">mannan endo-1,4-beta-mannosidase</fullName>
        <ecNumber evidence="4">3.2.1.78</ecNumber>
    </recommendedName>
</protein>
<keyword evidence="7" id="KW-0378">Hydrolase</keyword>
<keyword evidence="6 10" id="KW-0732">Signal</keyword>
<evidence type="ECO:0000313" key="12">
    <source>
        <dbReference type="EMBL" id="GBG73728.1"/>
    </source>
</evidence>
<dbReference type="InterPro" id="IPR045053">
    <property type="entry name" value="MAN-like"/>
</dbReference>
<sequence length="451" mass="50322">MAGRGARSSSPTSCIGRWRNLSASFLLLLFCSLRVAFVASDADFIPGPEAQGMQFSEEEANKPAGPPTSLVNDITRANGRTGPPPPTNSWGIVQTRKTQFITPDRKNFYVNGYNSWGLAGRGGTPEGRQRVINLLDAGQALGLTVVRIMAGNLGAFVVQSGPSNFSETALRDFDWLMNECSKRQIRLLVMFGNNWSIKLQYQSWLPANERGTSEDVFYTNPRAKSWFKGLLSKVITRNNTVNGIKYSDDPTVFGWQLLNEPRCNSDKTGASLISWTSEMAAFVKSLDRKHMVSIGSEGFYGPSLPQRVYANSGPGWPAEQGNDFVAEHRVANIDFVTVHLYAQLWMGETDDAKFVFADKWLKAHLQDGRGGIKKPMLIEEFGWMTDIPKRDLMFRQVFAYSLNATKAGYSAGTLFWSFEDHDGTWNVNFNTHASTLKIVKEHSDNLRKLSR</sequence>
<dbReference type="OrthoDB" id="406631at2759"/>